<gene>
    <name evidence="1" type="ORF">AL504_31420</name>
</gene>
<dbReference type="Proteomes" id="UP000060602">
    <property type="component" value="Chromosome"/>
</dbReference>
<accession>A0A2L0PTV2</accession>
<sequence>MKYAKEVIDLLAAYPGRRFKMKQIINYVDPRADTRQRAVLRTGVWRVLVALEECGQIASTRDEARARVHVEYWWPVITSVPGKPFQEPSQYVRALAPSRNEVPCRWPGPSQ</sequence>
<reference evidence="2" key="1">
    <citation type="submission" date="2015-12" db="EMBL/GenBank/DDBJ databases">
        <title>FDA dAtabase for Regulatory Grade micrObial Sequences (FDA-ARGOS): Supporting development and validation of Infectious Disease Dx tests.</title>
        <authorList>
            <person name="Case J."/>
            <person name="Tallon L."/>
            <person name="Sadzewicz L."/>
            <person name="Sengamalay N."/>
            <person name="Ott S."/>
            <person name="Godinez A."/>
            <person name="Nagaraj S."/>
            <person name="Nadendla S."/>
            <person name="Sichtig H."/>
        </authorList>
    </citation>
    <scope>NUCLEOTIDE SEQUENCE [LARGE SCALE GENOMIC DNA]</scope>
    <source>
        <strain evidence="2">FDAARGOS_147</strain>
    </source>
</reference>
<name>A0A2L0PTV2_ALCXX</name>
<protein>
    <submittedName>
        <fullName evidence="1">Uncharacterized protein</fullName>
    </submittedName>
</protein>
<organism evidence="1 2">
    <name type="scientific">Alcaligenes xylosoxydans xylosoxydans</name>
    <name type="common">Achromobacter xylosoxidans</name>
    <dbReference type="NCBI Taxonomy" id="85698"/>
    <lineage>
        <taxon>Bacteria</taxon>
        <taxon>Pseudomonadati</taxon>
        <taxon>Pseudomonadota</taxon>
        <taxon>Betaproteobacteria</taxon>
        <taxon>Burkholderiales</taxon>
        <taxon>Alcaligenaceae</taxon>
        <taxon>Achromobacter</taxon>
    </lineage>
</organism>
<evidence type="ECO:0000313" key="2">
    <source>
        <dbReference type="Proteomes" id="UP000060602"/>
    </source>
</evidence>
<dbReference type="EMBL" id="CP014060">
    <property type="protein sequence ID" value="AUZ18039.1"/>
    <property type="molecule type" value="Genomic_DNA"/>
</dbReference>
<evidence type="ECO:0000313" key="1">
    <source>
        <dbReference type="EMBL" id="AUZ18039.1"/>
    </source>
</evidence>
<dbReference type="AlphaFoldDB" id="A0A2L0PTV2"/>
<proteinExistence type="predicted"/>